<dbReference type="Pfam" id="PF02515">
    <property type="entry name" value="CoA_transf_3"/>
    <property type="match status" value="1"/>
</dbReference>
<dbReference type="EMBL" id="CP162599">
    <property type="protein sequence ID" value="XDK31821.1"/>
    <property type="molecule type" value="Genomic_DNA"/>
</dbReference>
<protein>
    <submittedName>
        <fullName evidence="2">CaiB/BaiF CoA transferase family protein</fullName>
    </submittedName>
</protein>
<reference evidence="2" key="1">
    <citation type="submission" date="2024-07" db="EMBL/GenBank/DDBJ databases">
        <title>Halotolerant mesophilic bacterium Ornithinibacillus sp. 4-3, sp. nov., isolated from soil.</title>
        <authorList>
            <person name="Sidarenka A.V."/>
            <person name="Guliayeva D.E."/>
            <person name="Leanovich S.I."/>
            <person name="Hileuskaya K.S."/>
            <person name="Akhremchuk A.E."/>
            <person name="Sikolenko M.A."/>
            <person name="Valentovich L.N."/>
        </authorList>
    </citation>
    <scope>NUCLEOTIDE SEQUENCE</scope>
    <source>
        <strain evidence="2">4-3</strain>
    </source>
</reference>
<proteinExistence type="predicted"/>
<dbReference type="PANTHER" id="PTHR48207:SF3">
    <property type="entry name" value="SUCCINATE--HYDROXYMETHYLGLUTARATE COA-TRANSFERASE"/>
    <property type="match status" value="1"/>
</dbReference>
<evidence type="ECO:0000313" key="2">
    <source>
        <dbReference type="EMBL" id="XDK31821.1"/>
    </source>
</evidence>
<dbReference type="PANTHER" id="PTHR48207">
    <property type="entry name" value="SUCCINATE--HYDROXYMETHYLGLUTARATE COA-TRANSFERASE"/>
    <property type="match status" value="1"/>
</dbReference>
<dbReference type="SUPFAM" id="SSF89796">
    <property type="entry name" value="CoA-transferase family III (CaiB/BaiF)"/>
    <property type="match status" value="1"/>
</dbReference>
<evidence type="ECO:0000256" key="1">
    <source>
        <dbReference type="ARBA" id="ARBA00022679"/>
    </source>
</evidence>
<dbReference type="InterPro" id="IPR003673">
    <property type="entry name" value="CoA-Trfase_fam_III"/>
</dbReference>
<sequence>MLPLQGIKVIDLTRILSGPFCTMTLADLGAEVIKIETPNGDDTRQWGPPFINEESAYYLSVNRNKKSIVLNLKEEKGKEVFYKLVKDADVVVENFRPGTLKRLGADYDTLKELNPGIVLASISGFGQTGPYALKPGYDVLAQGMGGLMSVTGEPDGPPVKGGYSLADIGTGMWAIIGILSALRERDISGEGQWVDASLLDTMVSWQTYLAGNYFATGEDPKPLGGAHPNIVPYQVFGASDGHFILAVGNDNLWKSFVEAMDEDILRDEKYATNPQRVEQRETLLALLEELFANRTVKEWVEIFENAKIPVGPVNKFSDILEDEHIKYREMVVEKEHPTVGNLRMLGIPVKLSRTPGEINTVPPGLGEHSDSVLKDLGYSDEEITALKEAGVTK</sequence>
<name>A0AB39HP58_9BACI</name>
<dbReference type="Gene3D" id="3.40.50.10540">
    <property type="entry name" value="Crotonobetainyl-coa:carnitine coa-transferase, domain 1"/>
    <property type="match status" value="1"/>
</dbReference>
<organism evidence="2">
    <name type="scientific">Ornithinibacillus sp. 4-3</name>
    <dbReference type="NCBI Taxonomy" id="3231488"/>
    <lineage>
        <taxon>Bacteria</taxon>
        <taxon>Bacillati</taxon>
        <taxon>Bacillota</taxon>
        <taxon>Bacilli</taxon>
        <taxon>Bacillales</taxon>
        <taxon>Bacillaceae</taxon>
        <taxon>Ornithinibacillus</taxon>
    </lineage>
</organism>
<dbReference type="InterPro" id="IPR044855">
    <property type="entry name" value="CoA-Trfase_III_dom3_sf"/>
</dbReference>
<accession>A0AB39HP58</accession>
<dbReference type="GO" id="GO:0008410">
    <property type="term" value="F:CoA-transferase activity"/>
    <property type="evidence" value="ECO:0007669"/>
    <property type="project" value="TreeGrafter"/>
</dbReference>
<keyword evidence="1 2" id="KW-0808">Transferase</keyword>
<gene>
    <name evidence="2" type="ORF">AB4Y30_12390</name>
</gene>
<dbReference type="Gene3D" id="3.30.1540.10">
    <property type="entry name" value="formyl-coa transferase, domain 3"/>
    <property type="match status" value="1"/>
</dbReference>
<dbReference type="InterPro" id="IPR050483">
    <property type="entry name" value="CoA-transferase_III_domain"/>
</dbReference>
<dbReference type="RefSeq" id="WP_368652545.1">
    <property type="nucleotide sequence ID" value="NZ_CP162599.1"/>
</dbReference>
<dbReference type="InterPro" id="IPR023606">
    <property type="entry name" value="CoA-Trfase_III_dom_1_sf"/>
</dbReference>
<dbReference type="AlphaFoldDB" id="A0AB39HP58"/>